<evidence type="ECO:0000313" key="1">
    <source>
        <dbReference type="EMBL" id="RWX44014.1"/>
    </source>
</evidence>
<sequence length="277" mass="31896">MNHEAENKGIPIYLDETPRSISDSIEEVEVDAWFPSNSAAQKLWRCLESLRDLDELLSDSAQQKNATKRKRRLKIALTPLHSLVKCVDDLCNDIQCNKETQRLLEDSAVKEISGIQKRFSELLPHDHKAVISTARNKLSAHIDKKIHPSEAQKIGSVITPNEFGRWLHICLHLVLDLTKLNIYHWSCKPPGDEYVCFMTSEPFLVTFKLKDEEVDELAAINIASSPRNAVPEVIESLVRNSQWMFKKGQQRIRSLQGDHRDNWNTFNEYSYIHEPNL</sequence>
<reference evidence="1 2" key="1">
    <citation type="submission" date="2017-01" db="EMBL/GenBank/DDBJ databases">
        <title>The cable genome- insights into the physiology and evolution of filamentous bacteria capable of sulfide oxidation via long distance electron transfer.</title>
        <authorList>
            <person name="Schreiber L."/>
            <person name="Bjerg J.T."/>
            <person name="Boggild A."/>
            <person name="Van De Vossenberg J."/>
            <person name="Meysman F."/>
            <person name="Nielsen L.P."/>
            <person name="Schramm A."/>
            <person name="Kjeldsen K.U."/>
        </authorList>
    </citation>
    <scope>NUCLEOTIDE SEQUENCE [LARGE SCALE GENOMIC DNA]</scope>
    <source>
        <strain evidence="1">MCF</strain>
    </source>
</reference>
<keyword evidence="2" id="KW-1185">Reference proteome</keyword>
<evidence type="ECO:0000313" key="2">
    <source>
        <dbReference type="Proteomes" id="UP000287853"/>
    </source>
</evidence>
<dbReference type="Proteomes" id="UP000287853">
    <property type="component" value="Unassembled WGS sequence"/>
</dbReference>
<proteinExistence type="predicted"/>
<gene>
    <name evidence="1" type="ORF">H206_02041</name>
</gene>
<dbReference type="EMBL" id="MTKO01000103">
    <property type="protein sequence ID" value="RWX44014.1"/>
    <property type="molecule type" value="Genomic_DNA"/>
</dbReference>
<comment type="caution">
    <text evidence="1">The sequence shown here is derived from an EMBL/GenBank/DDBJ whole genome shotgun (WGS) entry which is preliminary data.</text>
</comment>
<dbReference type="AlphaFoldDB" id="A0A3S3SJB5"/>
<organism evidence="1 2">
    <name type="scientific">Candidatus Electrothrix aarhusensis</name>
    <dbReference type="NCBI Taxonomy" id="1859131"/>
    <lineage>
        <taxon>Bacteria</taxon>
        <taxon>Pseudomonadati</taxon>
        <taxon>Thermodesulfobacteriota</taxon>
        <taxon>Desulfobulbia</taxon>
        <taxon>Desulfobulbales</taxon>
        <taxon>Desulfobulbaceae</taxon>
        <taxon>Candidatus Electrothrix</taxon>
    </lineage>
</organism>
<accession>A0A3S3SJB5</accession>
<protein>
    <submittedName>
        <fullName evidence="1">Uncharacterized protein</fullName>
    </submittedName>
</protein>
<name>A0A3S3SJB5_9BACT</name>